<dbReference type="InterPro" id="IPR013097">
    <property type="entry name" value="Dabb"/>
</dbReference>
<protein>
    <submittedName>
        <fullName evidence="4">Stress-response A/B barrel domain-containing protein UP3-like</fullName>
    </submittedName>
</protein>
<feature type="domain" description="Stress-response A/B barrel" evidence="2">
    <location>
        <begin position="122"/>
        <end position="216"/>
    </location>
</feature>
<dbReference type="PROSITE" id="PS51502">
    <property type="entry name" value="S_R_A_B_BARREL"/>
    <property type="match status" value="2"/>
</dbReference>
<dbReference type="GeneID" id="115749778"/>
<dbReference type="PANTHER" id="PTHR33178:SF3">
    <property type="entry name" value="STRESS-RESPONSE A_B BARREL DOMAIN-CONTAINING PROTEIN UP3"/>
    <property type="match status" value="1"/>
</dbReference>
<reference evidence="4" key="1">
    <citation type="submission" date="2025-08" db="UniProtKB">
        <authorList>
            <consortium name="RefSeq"/>
        </authorList>
    </citation>
    <scope>IDENTIFICATION</scope>
    <source>
        <tissue evidence="4">Leaf</tissue>
    </source>
</reference>
<dbReference type="KEGG" id="rarg:115749778"/>
<gene>
    <name evidence="4" type="primary">LOC115749778</name>
</gene>
<evidence type="ECO:0000256" key="1">
    <source>
        <dbReference type="ARBA" id="ARBA00011738"/>
    </source>
</evidence>
<evidence type="ECO:0000313" key="3">
    <source>
        <dbReference type="Proteomes" id="UP000827889"/>
    </source>
</evidence>
<dbReference type="Gene3D" id="3.30.70.100">
    <property type="match status" value="2"/>
</dbReference>
<evidence type="ECO:0000313" key="4">
    <source>
        <dbReference type="RefSeq" id="XP_030542612.1"/>
    </source>
</evidence>
<dbReference type="InterPro" id="IPR044662">
    <property type="entry name" value="HS1/DABB1-like"/>
</dbReference>
<accession>A0A8B8Q8I4</accession>
<organism evidence="3 4">
    <name type="scientific">Rhodamnia argentea</name>
    <dbReference type="NCBI Taxonomy" id="178133"/>
    <lineage>
        <taxon>Eukaryota</taxon>
        <taxon>Viridiplantae</taxon>
        <taxon>Streptophyta</taxon>
        <taxon>Embryophyta</taxon>
        <taxon>Tracheophyta</taxon>
        <taxon>Spermatophyta</taxon>
        <taxon>Magnoliopsida</taxon>
        <taxon>eudicotyledons</taxon>
        <taxon>Gunneridae</taxon>
        <taxon>Pentapetalae</taxon>
        <taxon>rosids</taxon>
        <taxon>malvids</taxon>
        <taxon>Myrtales</taxon>
        <taxon>Myrtaceae</taxon>
        <taxon>Myrtoideae</taxon>
        <taxon>Myrteae</taxon>
        <taxon>Australasian group</taxon>
        <taxon>Rhodamnia</taxon>
    </lineage>
</organism>
<keyword evidence="3" id="KW-1185">Reference proteome</keyword>
<dbReference type="AlphaFoldDB" id="A0A8B8Q8I4"/>
<dbReference type="RefSeq" id="XP_030542612.1">
    <property type="nucleotide sequence ID" value="XM_030686752.2"/>
</dbReference>
<name>A0A8B8Q8I4_9MYRT</name>
<proteinExistence type="predicted"/>
<dbReference type="InterPro" id="IPR011008">
    <property type="entry name" value="Dimeric_a/b-barrel"/>
</dbReference>
<dbReference type="PANTHER" id="PTHR33178">
    <property type="match status" value="1"/>
</dbReference>
<sequence length="224" mass="23970">MSSSPEQIIEHVVLFKVKDGTDPSRVNAMVDGLNALISLDSVLHLAAGLVLRTRSSSSPSTFTIMLHGRYRTKDDLAAYAHHQDHMRVVKELGSPICEDIMAVDWVTDRVPVGAVALLPGSPIRVSLLKLKEGSGEEAKGEVLSAVAEGIRDGLGGMEHATWGENFSPSRSKGFSIASLAVFKGIEEMEAAAAGPRQEKVEKYVDGMITVDYAVPHPQPAGLSL</sequence>
<dbReference type="Pfam" id="PF07876">
    <property type="entry name" value="Dabb"/>
    <property type="match status" value="2"/>
</dbReference>
<evidence type="ECO:0000259" key="2">
    <source>
        <dbReference type="PROSITE" id="PS51502"/>
    </source>
</evidence>
<dbReference type="Proteomes" id="UP000827889">
    <property type="component" value="Chromosome 7"/>
</dbReference>
<feature type="domain" description="Stress-response A/B barrel" evidence="2">
    <location>
        <begin position="9"/>
        <end position="105"/>
    </location>
</feature>
<dbReference type="SMART" id="SM00886">
    <property type="entry name" value="Dabb"/>
    <property type="match status" value="2"/>
</dbReference>
<dbReference type="OrthoDB" id="42919at2759"/>
<comment type="subunit">
    <text evidence="1">Homodimer.</text>
</comment>
<dbReference type="SUPFAM" id="SSF54909">
    <property type="entry name" value="Dimeric alpha+beta barrel"/>
    <property type="match status" value="2"/>
</dbReference>